<dbReference type="InterPro" id="IPR032675">
    <property type="entry name" value="LRR_dom_sf"/>
</dbReference>
<dbReference type="InterPro" id="IPR053139">
    <property type="entry name" value="Surface_bspA-like"/>
</dbReference>
<dbReference type="PANTHER" id="PTHR45661:SF3">
    <property type="entry name" value="IG-LIKE DOMAIN-CONTAINING PROTEIN"/>
    <property type="match status" value="1"/>
</dbReference>
<evidence type="ECO:0000313" key="2">
    <source>
        <dbReference type="Proteomes" id="UP000001542"/>
    </source>
</evidence>
<dbReference type="STRING" id="5722.A2DX72"/>
<dbReference type="Gene3D" id="3.80.10.10">
    <property type="entry name" value="Ribonuclease Inhibitor"/>
    <property type="match status" value="2"/>
</dbReference>
<reference evidence="1" key="2">
    <citation type="journal article" date="2007" name="Science">
        <title>Draft genome sequence of the sexually transmitted pathogen Trichomonas vaginalis.</title>
        <authorList>
            <person name="Carlton J.M."/>
            <person name="Hirt R.P."/>
            <person name="Silva J.C."/>
            <person name="Delcher A.L."/>
            <person name="Schatz M."/>
            <person name="Zhao Q."/>
            <person name="Wortman J.R."/>
            <person name="Bidwell S.L."/>
            <person name="Alsmark U.C.M."/>
            <person name="Besteiro S."/>
            <person name="Sicheritz-Ponten T."/>
            <person name="Noel C.J."/>
            <person name="Dacks J.B."/>
            <person name="Foster P.G."/>
            <person name="Simillion C."/>
            <person name="Van de Peer Y."/>
            <person name="Miranda-Saavedra D."/>
            <person name="Barton G.J."/>
            <person name="Westrop G.D."/>
            <person name="Mueller S."/>
            <person name="Dessi D."/>
            <person name="Fiori P.L."/>
            <person name="Ren Q."/>
            <person name="Paulsen I."/>
            <person name="Zhang H."/>
            <person name="Bastida-Corcuera F.D."/>
            <person name="Simoes-Barbosa A."/>
            <person name="Brown M.T."/>
            <person name="Hayes R.D."/>
            <person name="Mukherjee M."/>
            <person name="Okumura C.Y."/>
            <person name="Schneider R."/>
            <person name="Smith A.J."/>
            <person name="Vanacova S."/>
            <person name="Villalvazo M."/>
            <person name="Haas B.J."/>
            <person name="Pertea M."/>
            <person name="Feldblyum T.V."/>
            <person name="Utterback T.R."/>
            <person name="Shu C.L."/>
            <person name="Osoegawa K."/>
            <person name="de Jong P.J."/>
            <person name="Hrdy I."/>
            <person name="Horvathova L."/>
            <person name="Zubacova Z."/>
            <person name="Dolezal P."/>
            <person name="Malik S.B."/>
            <person name="Logsdon J.M. Jr."/>
            <person name="Henze K."/>
            <person name="Gupta A."/>
            <person name="Wang C.C."/>
            <person name="Dunne R.L."/>
            <person name="Upcroft J.A."/>
            <person name="Upcroft P."/>
            <person name="White O."/>
            <person name="Salzberg S.L."/>
            <person name="Tang P."/>
            <person name="Chiu C.-H."/>
            <person name="Lee Y.-S."/>
            <person name="Embley T.M."/>
            <person name="Coombs G.H."/>
            <person name="Mottram J.C."/>
            <person name="Tachezy J."/>
            <person name="Fraser-Liggett C.M."/>
            <person name="Johnson P.J."/>
        </authorList>
    </citation>
    <scope>NUCLEOTIDE SEQUENCE [LARGE SCALE GENOMIC DNA]</scope>
    <source>
        <strain evidence="1">G3</strain>
    </source>
</reference>
<dbReference type="Pfam" id="PF13306">
    <property type="entry name" value="LRR_5"/>
    <property type="match status" value="2"/>
</dbReference>
<proteinExistence type="predicted"/>
<sequence length="416" mass="47098">MIANLSIIYKDINESCYSDDGKTLTKVNDTSPYLRISAKCEAIQDKCFYHLSSLISFSFEENPNLTKIRFSSFCECKNLTIINLSSCNKLATKYYTAFEFCYKVSEILLPNGLHEIQSSAFEYNTLLTSITIPASVEKIDKNAFSSCYRLSNVIFKEGSNLISLEYGVFWRTNIASFQIPEKVAYVNGYSFSTSTLKNLTIHPKNTFLKIGDNNTVFSANRSVLFFIGSKPIETYEIPDCVTTLGDYLFYQCNYKSIEIPNSVTTIGNGCFYNSNLKTIAFPCSLITIGEDSFSETKLVSIIIPESVKRIERAAFIFCHDLINVTLLGHIDFLGNQVFDYCKNLELIIFPNSTMIINYALCPVYSSPKLTMSFTYKTFFSTNTITTNTKVSISYLKESDLIINKYLLIMNSNMTII</sequence>
<dbReference type="PANTHER" id="PTHR45661">
    <property type="entry name" value="SURFACE ANTIGEN"/>
    <property type="match status" value="1"/>
</dbReference>
<dbReference type="VEuPathDB" id="TrichDB:TVAG_396840"/>
<dbReference type="Proteomes" id="UP000001542">
    <property type="component" value="Unassembled WGS sequence"/>
</dbReference>
<accession>A2DX72</accession>
<keyword evidence="2" id="KW-1185">Reference proteome</keyword>
<evidence type="ECO:0000313" key="1">
    <source>
        <dbReference type="EMBL" id="EAY14954.1"/>
    </source>
</evidence>
<reference evidence="1" key="1">
    <citation type="submission" date="2006-10" db="EMBL/GenBank/DDBJ databases">
        <authorList>
            <person name="Amadeo P."/>
            <person name="Zhao Q."/>
            <person name="Wortman J."/>
            <person name="Fraser-Liggett C."/>
            <person name="Carlton J."/>
        </authorList>
    </citation>
    <scope>NUCLEOTIDE SEQUENCE</scope>
    <source>
        <strain evidence="1">G3</strain>
    </source>
</reference>
<evidence type="ECO:0008006" key="3">
    <source>
        <dbReference type="Google" id="ProtNLM"/>
    </source>
</evidence>
<dbReference type="InParanoid" id="A2DX72"/>
<dbReference type="AlphaFoldDB" id="A2DX72"/>
<dbReference type="SUPFAM" id="SSF52058">
    <property type="entry name" value="L domain-like"/>
    <property type="match status" value="1"/>
</dbReference>
<dbReference type="OrthoDB" id="6363818at2759"/>
<organism evidence="1 2">
    <name type="scientific">Trichomonas vaginalis (strain ATCC PRA-98 / G3)</name>
    <dbReference type="NCBI Taxonomy" id="412133"/>
    <lineage>
        <taxon>Eukaryota</taxon>
        <taxon>Metamonada</taxon>
        <taxon>Parabasalia</taxon>
        <taxon>Trichomonadida</taxon>
        <taxon>Trichomonadidae</taxon>
        <taxon>Trichomonas</taxon>
    </lineage>
</organism>
<name>A2DX72_TRIV3</name>
<dbReference type="EMBL" id="DS113262">
    <property type="protein sequence ID" value="EAY14954.1"/>
    <property type="molecule type" value="Genomic_DNA"/>
</dbReference>
<dbReference type="SMR" id="A2DX72"/>
<dbReference type="InterPro" id="IPR026906">
    <property type="entry name" value="LRR_5"/>
</dbReference>
<dbReference type="VEuPathDB" id="TrichDB:TVAGG3_0672980"/>
<protein>
    <recommendedName>
        <fullName evidence="3">Surface antigen BspA-like</fullName>
    </recommendedName>
</protein>
<gene>
    <name evidence="1" type="ORF">TVAG_396840</name>
</gene>